<dbReference type="AlphaFoldDB" id="A0A3S3RSC8"/>
<feature type="domain" description="Glycosyltransferase 2-like" evidence="1">
    <location>
        <begin position="14"/>
        <end position="179"/>
    </location>
</feature>
<dbReference type="Proteomes" id="UP000287853">
    <property type="component" value="Unassembled WGS sequence"/>
</dbReference>
<accession>A0A3S3RSC8</accession>
<name>A0A3S3RSC8_9BACT</name>
<protein>
    <submittedName>
        <fullName evidence="2">Glycosyltransferase, GT2 family</fullName>
    </submittedName>
</protein>
<proteinExistence type="predicted"/>
<evidence type="ECO:0000313" key="2">
    <source>
        <dbReference type="EMBL" id="RWX46763.1"/>
    </source>
</evidence>
<keyword evidence="3" id="KW-1185">Reference proteome</keyword>
<reference evidence="2 3" key="1">
    <citation type="submission" date="2017-01" db="EMBL/GenBank/DDBJ databases">
        <title>The cable genome- insights into the physiology and evolution of filamentous bacteria capable of sulfide oxidation via long distance electron transfer.</title>
        <authorList>
            <person name="Schreiber L."/>
            <person name="Bjerg J.T."/>
            <person name="Boggild A."/>
            <person name="Van De Vossenberg J."/>
            <person name="Meysman F."/>
            <person name="Nielsen L.P."/>
            <person name="Schramm A."/>
            <person name="Kjeldsen K.U."/>
        </authorList>
    </citation>
    <scope>NUCLEOTIDE SEQUENCE [LARGE SCALE GENOMIC DNA]</scope>
    <source>
        <strain evidence="2">MCF</strain>
    </source>
</reference>
<evidence type="ECO:0000313" key="3">
    <source>
        <dbReference type="Proteomes" id="UP000287853"/>
    </source>
</evidence>
<sequence>MQSVVNREYSVQLSVIVCTYNRSSLLKDCLDTLVEQNADSLLYEVVIVDNNSTDNTVEVAGHFIKSYSNIRLVLEKKQGLGHARNRGWHEAKGKYVAYIDDDARARNDWIHEMHQFTMRHPEIQAFGGPYFPFSFVEIPDWMPDGFGKNFLGEIERPIQEDREWISGSNMVFSRKLLEKMCGFRTDIGMSGARISYGEETFLFRKIVETDEKIFYVPKMKVDHLVAEYKMRVWWLLKSSYSMGRCNSRKFITRRPVRGHIRDFKRSFVEAIQYMLRGLGSGVKATFLTAFRPVFFQAGALAESIMIALGKEDIDL</sequence>
<dbReference type="GO" id="GO:0016740">
    <property type="term" value="F:transferase activity"/>
    <property type="evidence" value="ECO:0007669"/>
    <property type="project" value="UniProtKB-KW"/>
</dbReference>
<dbReference type="EMBL" id="MTKO01000052">
    <property type="protein sequence ID" value="RWX46763.1"/>
    <property type="molecule type" value="Genomic_DNA"/>
</dbReference>
<dbReference type="SUPFAM" id="SSF53448">
    <property type="entry name" value="Nucleotide-diphospho-sugar transferases"/>
    <property type="match status" value="1"/>
</dbReference>
<dbReference type="Pfam" id="PF00535">
    <property type="entry name" value="Glycos_transf_2"/>
    <property type="match status" value="1"/>
</dbReference>
<evidence type="ECO:0000259" key="1">
    <source>
        <dbReference type="Pfam" id="PF00535"/>
    </source>
</evidence>
<dbReference type="PANTHER" id="PTHR43685">
    <property type="entry name" value="GLYCOSYLTRANSFERASE"/>
    <property type="match status" value="1"/>
</dbReference>
<dbReference type="InterPro" id="IPR029044">
    <property type="entry name" value="Nucleotide-diphossugar_trans"/>
</dbReference>
<dbReference type="Gene3D" id="3.90.550.10">
    <property type="entry name" value="Spore Coat Polysaccharide Biosynthesis Protein SpsA, Chain A"/>
    <property type="match status" value="1"/>
</dbReference>
<comment type="caution">
    <text evidence="2">The sequence shown here is derived from an EMBL/GenBank/DDBJ whole genome shotgun (WGS) entry which is preliminary data.</text>
</comment>
<gene>
    <name evidence="2" type="ORF">H206_02273</name>
</gene>
<dbReference type="InterPro" id="IPR001173">
    <property type="entry name" value="Glyco_trans_2-like"/>
</dbReference>
<dbReference type="PANTHER" id="PTHR43685:SF2">
    <property type="entry name" value="GLYCOSYLTRANSFERASE 2-LIKE DOMAIN-CONTAINING PROTEIN"/>
    <property type="match status" value="1"/>
</dbReference>
<dbReference type="CDD" id="cd00761">
    <property type="entry name" value="Glyco_tranf_GTA_type"/>
    <property type="match status" value="1"/>
</dbReference>
<dbReference type="InterPro" id="IPR050834">
    <property type="entry name" value="Glycosyltransf_2"/>
</dbReference>
<keyword evidence="2" id="KW-0808">Transferase</keyword>
<organism evidence="2 3">
    <name type="scientific">Candidatus Electrothrix aarhusensis</name>
    <dbReference type="NCBI Taxonomy" id="1859131"/>
    <lineage>
        <taxon>Bacteria</taxon>
        <taxon>Pseudomonadati</taxon>
        <taxon>Thermodesulfobacteriota</taxon>
        <taxon>Desulfobulbia</taxon>
        <taxon>Desulfobulbales</taxon>
        <taxon>Desulfobulbaceae</taxon>
        <taxon>Candidatus Electrothrix</taxon>
    </lineage>
</organism>